<keyword evidence="3" id="KW-0813">Transport</keyword>
<comment type="similarity">
    <text evidence="2">Belongs to the TonB family.</text>
</comment>
<dbReference type="SUPFAM" id="SSF74653">
    <property type="entry name" value="TolA/TonB C-terminal domain"/>
    <property type="match status" value="1"/>
</dbReference>
<dbReference type="InterPro" id="IPR037682">
    <property type="entry name" value="TonB_C"/>
</dbReference>
<proteinExistence type="inferred from homology"/>
<dbReference type="InterPro" id="IPR051045">
    <property type="entry name" value="TonB-dependent_transducer"/>
</dbReference>
<evidence type="ECO:0000256" key="2">
    <source>
        <dbReference type="ARBA" id="ARBA00006555"/>
    </source>
</evidence>
<feature type="domain" description="TonB C-terminal" evidence="11">
    <location>
        <begin position="134"/>
        <end position="225"/>
    </location>
</feature>
<keyword evidence="8 10" id="KW-1133">Transmembrane helix</keyword>
<keyword evidence="7" id="KW-0653">Protein transport</keyword>
<comment type="caution">
    <text evidence="12">The sequence shown here is derived from an EMBL/GenBank/DDBJ whole genome shotgun (WGS) entry which is preliminary data.</text>
</comment>
<evidence type="ECO:0000256" key="9">
    <source>
        <dbReference type="ARBA" id="ARBA00023136"/>
    </source>
</evidence>
<evidence type="ECO:0000256" key="3">
    <source>
        <dbReference type="ARBA" id="ARBA00022448"/>
    </source>
</evidence>
<organism evidence="12 13">
    <name type="scientific">Luteimonas soli</name>
    <dbReference type="NCBI Taxonomy" id="1648966"/>
    <lineage>
        <taxon>Bacteria</taxon>
        <taxon>Pseudomonadati</taxon>
        <taxon>Pseudomonadota</taxon>
        <taxon>Gammaproteobacteria</taxon>
        <taxon>Lysobacterales</taxon>
        <taxon>Lysobacteraceae</taxon>
        <taxon>Luteimonas</taxon>
    </lineage>
</organism>
<keyword evidence="5" id="KW-0997">Cell inner membrane</keyword>
<dbReference type="RefSeq" id="WP_386744859.1">
    <property type="nucleotide sequence ID" value="NZ_JBHRYA010000009.1"/>
</dbReference>
<accession>A0ABV7XLT2</accession>
<dbReference type="EMBL" id="JBHRYA010000009">
    <property type="protein sequence ID" value="MFC3717135.1"/>
    <property type="molecule type" value="Genomic_DNA"/>
</dbReference>
<protein>
    <submittedName>
        <fullName evidence="12">Energy transducer TonB</fullName>
    </submittedName>
</protein>
<evidence type="ECO:0000256" key="4">
    <source>
        <dbReference type="ARBA" id="ARBA00022475"/>
    </source>
</evidence>
<dbReference type="NCBIfam" id="TIGR01352">
    <property type="entry name" value="tonB_Cterm"/>
    <property type="match status" value="1"/>
</dbReference>
<comment type="subcellular location">
    <subcellularLocation>
        <location evidence="1">Cell inner membrane</location>
        <topology evidence="1">Single-pass membrane protein</topology>
        <orientation evidence="1">Periplasmic side</orientation>
    </subcellularLocation>
</comment>
<feature type="transmembrane region" description="Helical" evidence="10">
    <location>
        <begin position="20"/>
        <end position="41"/>
    </location>
</feature>
<dbReference type="PANTHER" id="PTHR33446">
    <property type="entry name" value="PROTEIN TONB-RELATED"/>
    <property type="match status" value="1"/>
</dbReference>
<evidence type="ECO:0000256" key="1">
    <source>
        <dbReference type="ARBA" id="ARBA00004383"/>
    </source>
</evidence>
<gene>
    <name evidence="12" type="ORF">ACFONC_13325</name>
</gene>
<evidence type="ECO:0000256" key="7">
    <source>
        <dbReference type="ARBA" id="ARBA00022927"/>
    </source>
</evidence>
<evidence type="ECO:0000256" key="6">
    <source>
        <dbReference type="ARBA" id="ARBA00022692"/>
    </source>
</evidence>
<evidence type="ECO:0000256" key="10">
    <source>
        <dbReference type="SAM" id="Phobius"/>
    </source>
</evidence>
<keyword evidence="9 10" id="KW-0472">Membrane</keyword>
<evidence type="ECO:0000256" key="8">
    <source>
        <dbReference type="ARBA" id="ARBA00022989"/>
    </source>
</evidence>
<keyword evidence="4" id="KW-1003">Cell membrane</keyword>
<dbReference type="Gene3D" id="3.30.1150.10">
    <property type="match status" value="1"/>
</dbReference>
<reference evidence="13" key="1">
    <citation type="journal article" date="2019" name="Int. J. Syst. Evol. Microbiol.">
        <title>The Global Catalogue of Microorganisms (GCM) 10K type strain sequencing project: providing services to taxonomists for standard genome sequencing and annotation.</title>
        <authorList>
            <consortium name="The Broad Institute Genomics Platform"/>
            <consortium name="The Broad Institute Genome Sequencing Center for Infectious Disease"/>
            <person name="Wu L."/>
            <person name="Ma J."/>
        </authorList>
    </citation>
    <scope>NUCLEOTIDE SEQUENCE [LARGE SCALE GENOMIC DNA]</scope>
    <source>
        <strain evidence="13">KCTC 42441</strain>
    </source>
</reference>
<dbReference type="Proteomes" id="UP001595705">
    <property type="component" value="Unassembled WGS sequence"/>
</dbReference>
<dbReference type="Pfam" id="PF03544">
    <property type="entry name" value="TonB_C"/>
    <property type="match status" value="1"/>
</dbReference>
<keyword evidence="6 10" id="KW-0812">Transmembrane</keyword>
<dbReference type="PANTHER" id="PTHR33446:SF2">
    <property type="entry name" value="PROTEIN TONB"/>
    <property type="match status" value="1"/>
</dbReference>
<sequence length="225" mass="23537">MVLQHAHSFSAASSPRLDVARIAAGAGAIALNVAALLLLLIPAGLPDLAAPSDRGMVVVPIIDRIIPPTPPVPVPVTRPVTPVAPTTPAPVRPDVVQPVIEQVVVDQGTLQAEETVVPATDAGTGDIAPPAGPIAGVRLEYADAPSPPYPRDALRAGLQGTVMLQVLVDVDGRPLQVDVERSSGHRILDNAARRYVLQHWTFRPAMRNGQPVQAIGLVPIAYSLD</sequence>
<dbReference type="PROSITE" id="PS52015">
    <property type="entry name" value="TONB_CTD"/>
    <property type="match status" value="1"/>
</dbReference>
<keyword evidence="13" id="KW-1185">Reference proteome</keyword>
<dbReference type="InterPro" id="IPR006260">
    <property type="entry name" value="TonB/TolA_C"/>
</dbReference>
<name>A0ABV7XLT2_9GAMM</name>
<evidence type="ECO:0000259" key="11">
    <source>
        <dbReference type="PROSITE" id="PS52015"/>
    </source>
</evidence>
<evidence type="ECO:0000313" key="12">
    <source>
        <dbReference type="EMBL" id="MFC3717135.1"/>
    </source>
</evidence>
<evidence type="ECO:0000256" key="5">
    <source>
        <dbReference type="ARBA" id="ARBA00022519"/>
    </source>
</evidence>
<evidence type="ECO:0000313" key="13">
    <source>
        <dbReference type="Proteomes" id="UP001595705"/>
    </source>
</evidence>